<name>A0ABR3WHZ9_9PEZI</name>
<dbReference type="Proteomes" id="UP001583177">
    <property type="component" value="Unassembled WGS sequence"/>
</dbReference>
<keyword evidence="3" id="KW-1185">Reference proteome</keyword>
<protein>
    <submittedName>
        <fullName evidence="2">Uncharacterized protein</fullName>
    </submittedName>
</protein>
<organism evidence="2 3">
    <name type="scientific">Diaporthe australafricana</name>
    <dbReference type="NCBI Taxonomy" id="127596"/>
    <lineage>
        <taxon>Eukaryota</taxon>
        <taxon>Fungi</taxon>
        <taxon>Dikarya</taxon>
        <taxon>Ascomycota</taxon>
        <taxon>Pezizomycotina</taxon>
        <taxon>Sordariomycetes</taxon>
        <taxon>Sordariomycetidae</taxon>
        <taxon>Diaporthales</taxon>
        <taxon>Diaporthaceae</taxon>
        <taxon>Diaporthe</taxon>
    </lineage>
</organism>
<proteinExistence type="predicted"/>
<dbReference type="EMBL" id="JAWRVE010000081">
    <property type="protein sequence ID" value="KAL1862449.1"/>
    <property type="molecule type" value="Genomic_DNA"/>
</dbReference>
<feature type="compositionally biased region" description="Polar residues" evidence="1">
    <location>
        <begin position="212"/>
        <end position="228"/>
    </location>
</feature>
<comment type="caution">
    <text evidence="2">The sequence shown here is derived from an EMBL/GenBank/DDBJ whole genome shotgun (WGS) entry which is preliminary data.</text>
</comment>
<accession>A0ABR3WHZ9</accession>
<evidence type="ECO:0000256" key="1">
    <source>
        <dbReference type="SAM" id="MobiDB-lite"/>
    </source>
</evidence>
<sequence>MDQLTDDTEAASGQNTQTATGLYLRHYIRRIGTQRHCDHLDTLQPLNAEPNERKIESQEVAVLLKARFVQNPLRGYWEVDKQSSTDYTWTTIACCETFELLVQCPPGKSITLGNLDIMVILESCIEDANGDAFIRKLTSTAKCWPTGHVTFRWLLRGTTAQEGPVVKRPEVQRQKSVKQRLNPFTLLQRDPQLPGAGSTRQDRRATLPAGITASQTAPSQTRRWSSWAQRDQDDQRDDHAVGGIFPRLSNVSTFTFGFTFTCISTWSCAFTFTCTCIFTFTGTCV</sequence>
<evidence type="ECO:0000313" key="2">
    <source>
        <dbReference type="EMBL" id="KAL1862449.1"/>
    </source>
</evidence>
<reference evidence="2 3" key="1">
    <citation type="journal article" date="2024" name="IMA Fungus">
        <title>IMA Genome - F19 : A genome assembly and annotation guide to empower mycologists, including annotated draft genome sequences of Ceratocystis pirilliformis, Diaporthe australafricana, Fusarium ophioides, Paecilomyces lecythidis, and Sporothrix stenoceras.</title>
        <authorList>
            <person name="Aylward J."/>
            <person name="Wilson A.M."/>
            <person name="Visagie C.M."/>
            <person name="Spraker J."/>
            <person name="Barnes I."/>
            <person name="Buitendag C."/>
            <person name="Ceriani C."/>
            <person name="Del Mar Angel L."/>
            <person name="du Plessis D."/>
            <person name="Fuchs T."/>
            <person name="Gasser K."/>
            <person name="Kramer D."/>
            <person name="Li W."/>
            <person name="Munsamy K."/>
            <person name="Piso A."/>
            <person name="Price J.L."/>
            <person name="Sonnekus B."/>
            <person name="Thomas C."/>
            <person name="van der Nest A."/>
            <person name="van Dijk A."/>
            <person name="van Heerden A."/>
            <person name="van Vuuren N."/>
            <person name="Yilmaz N."/>
            <person name="Duong T.A."/>
            <person name="van der Merwe N.A."/>
            <person name="Wingfield M.J."/>
            <person name="Wingfield B.D."/>
        </authorList>
    </citation>
    <scope>NUCLEOTIDE SEQUENCE [LARGE SCALE GENOMIC DNA]</scope>
    <source>
        <strain evidence="2 3">CMW 18300</strain>
    </source>
</reference>
<gene>
    <name evidence="2" type="ORF">Daus18300_008546</name>
</gene>
<evidence type="ECO:0000313" key="3">
    <source>
        <dbReference type="Proteomes" id="UP001583177"/>
    </source>
</evidence>
<feature type="region of interest" description="Disordered" evidence="1">
    <location>
        <begin position="189"/>
        <end position="238"/>
    </location>
</feature>